<evidence type="ECO:0000313" key="3">
    <source>
        <dbReference type="Proteomes" id="UP000238362"/>
    </source>
</evidence>
<evidence type="ECO:0000313" key="2">
    <source>
        <dbReference type="EMBL" id="PRX51370.1"/>
    </source>
</evidence>
<name>A0A2T0M3R6_9PSEU</name>
<evidence type="ECO:0000259" key="1">
    <source>
        <dbReference type="Pfam" id="PF21836"/>
    </source>
</evidence>
<dbReference type="Pfam" id="PF21836">
    <property type="entry name" value="DUF6895"/>
    <property type="match status" value="1"/>
</dbReference>
<organism evidence="2 3">
    <name type="scientific">Prauserella shujinwangii</name>
    <dbReference type="NCBI Taxonomy" id="1453103"/>
    <lineage>
        <taxon>Bacteria</taxon>
        <taxon>Bacillati</taxon>
        <taxon>Actinomycetota</taxon>
        <taxon>Actinomycetes</taxon>
        <taxon>Pseudonocardiales</taxon>
        <taxon>Pseudonocardiaceae</taxon>
        <taxon>Prauserella</taxon>
    </lineage>
</organism>
<accession>A0A2T0M3R6</accession>
<reference evidence="2 3" key="1">
    <citation type="submission" date="2018-03" db="EMBL/GenBank/DDBJ databases">
        <title>Genomic Encyclopedia of Type Strains, Phase III (KMG-III): the genomes of soil and plant-associated and newly described type strains.</title>
        <authorList>
            <person name="Whitman W."/>
        </authorList>
    </citation>
    <scope>NUCLEOTIDE SEQUENCE [LARGE SCALE GENOMIC DNA]</scope>
    <source>
        <strain evidence="2 3">CGMCC 4.7125</strain>
    </source>
</reference>
<gene>
    <name evidence="2" type="ORF">B0I33_101524</name>
</gene>
<dbReference type="AlphaFoldDB" id="A0A2T0M3R6"/>
<protein>
    <recommendedName>
        <fullName evidence="1">DUF6895 domain-containing protein</fullName>
    </recommendedName>
</protein>
<sequence length="283" mass="31940">MADARIAQSTAWITERLRHFVPSSGHRSRLKPLGELAMVYAYLVDWQRHIGTRLPQLERWRDFLHAQCTDERLLGLALAEHEDGLYRMQPYAWLRASGFRDPACEHVMRELWLAGCRPTSVGQIHSLWKGGFVRQEPDWDSFCRRQLLANPRLGECLSTEAYRITHAIIYVTDLGGRRPGLDAGELVAIRAIVNRVAQHSRAHRNWDRLIEASIALRALGGVLPPRLDPAGDDVQANRIDGGVPRDSSVTTATFAGCYHATLVDLLDSAHRELHRPAAERRAP</sequence>
<dbReference type="EMBL" id="PVNH01000001">
    <property type="protein sequence ID" value="PRX51370.1"/>
    <property type="molecule type" value="Genomic_DNA"/>
</dbReference>
<dbReference type="Proteomes" id="UP000238362">
    <property type="component" value="Unassembled WGS sequence"/>
</dbReference>
<comment type="caution">
    <text evidence="2">The sequence shown here is derived from an EMBL/GenBank/DDBJ whole genome shotgun (WGS) entry which is preliminary data.</text>
</comment>
<dbReference type="RefSeq" id="WP_146147440.1">
    <property type="nucleotide sequence ID" value="NZ_PVNH01000001.1"/>
</dbReference>
<proteinExistence type="predicted"/>
<keyword evidence="3" id="KW-1185">Reference proteome</keyword>
<dbReference type="OrthoDB" id="5141156at2"/>
<feature type="domain" description="DUF6895" evidence="1">
    <location>
        <begin position="7"/>
        <end position="266"/>
    </location>
</feature>
<dbReference type="InterPro" id="IPR054190">
    <property type="entry name" value="DUF6895"/>
</dbReference>